<feature type="non-terminal residue" evidence="3">
    <location>
        <position position="393"/>
    </location>
</feature>
<protein>
    <recommendedName>
        <fullName evidence="2">DUF7924 domain-containing protein</fullName>
    </recommendedName>
</protein>
<name>A0ABR0LZR9_9PEZI</name>
<feature type="compositionally biased region" description="Basic residues" evidence="1">
    <location>
        <begin position="1"/>
        <end position="18"/>
    </location>
</feature>
<reference evidence="3 4" key="1">
    <citation type="submission" date="2023-08" db="EMBL/GenBank/DDBJ databases">
        <title>Black Yeasts Isolated from many extreme environments.</title>
        <authorList>
            <person name="Coleine C."/>
            <person name="Stajich J.E."/>
            <person name="Selbmann L."/>
        </authorList>
    </citation>
    <scope>NUCLEOTIDE SEQUENCE [LARGE SCALE GENOMIC DNA]</scope>
    <source>
        <strain evidence="3 4">CCFEE 536</strain>
    </source>
</reference>
<dbReference type="Proteomes" id="UP001357485">
    <property type="component" value="Unassembled WGS sequence"/>
</dbReference>
<feature type="compositionally biased region" description="Basic residues" evidence="1">
    <location>
        <begin position="382"/>
        <end position="393"/>
    </location>
</feature>
<dbReference type="PANTHER" id="PTHR42470:SF2">
    <property type="match status" value="1"/>
</dbReference>
<evidence type="ECO:0000313" key="3">
    <source>
        <dbReference type="EMBL" id="KAK5257405.1"/>
    </source>
</evidence>
<sequence length="393" mass="45136">MHRLLARKKSSGSLRRKRSEPSLITQSSATPSDQRPREEKSAPYKHARYELQLRERGIFMCKHEEDVTDESKTLCQKLLETPQTLPKGSLFADDLFEETCEMIRNRNEKRVIRDIAQLIVPSAEILAVRGAKHLRILTETANEGWNNSIPLLGPRPQPDYGLGFKRESFNQDRLRKLQPLIGELDDQSLFAATYNMYLPFLTAEVKCGAAALDVADRQNAHSVALALRGLVELFRLVGREKELHREINGFSLSHNDEAVRIYGYYAVINGIKATFHRHPIRKFNFTELDGKEKWTAYTFIKNVYDIWSPPQFERICSVIDELNTEQDFELSQGLQLQISETSGPSQQLEDQDLAEASSYQSSQIDLQQITPDTSTRLEKPAFKKKKKEKQLRK</sequence>
<comment type="caution">
    <text evidence="3">The sequence shown here is derived from an EMBL/GenBank/DDBJ whole genome shotgun (WGS) entry which is preliminary data.</text>
</comment>
<keyword evidence="4" id="KW-1185">Reference proteome</keyword>
<evidence type="ECO:0000259" key="2">
    <source>
        <dbReference type="Pfam" id="PF25545"/>
    </source>
</evidence>
<feature type="compositionally biased region" description="Polar residues" evidence="1">
    <location>
        <begin position="357"/>
        <end position="374"/>
    </location>
</feature>
<dbReference type="Pfam" id="PF25545">
    <property type="entry name" value="DUF7924"/>
    <property type="match status" value="1"/>
</dbReference>
<accession>A0ABR0LZR9</accession>
<evidence type="ECO:0000313" key="4">
    <source>
        <dbReference type="Proteomes" id="UP001357485"/>
    </source>
</evidence>
<organism evidence="3 4">
    <name type="scientific">Cryomyces antarcticus</name>
    <dbReference type="NCBI Taxonomy" id="329879"/>
    <lineage>
        <taxon>Eukaryota</taxon>
        <taxon>Fungi</taxon>
        <taxon>Dikarya</taxon>
        <taxon>Ascomycota</taxon>
        <taxon>Pezizomycotina</taxon>
        <taxon>Dothideomycetes</taxon>
        <taxon>Dothideomycetes incertae sedis</taxon>
        <taxon>Cryomyces</taxon>
    </lineage>
</organism>
<feature type="domain" description="DUF7924" evidence="2">
    <location>
        <begin position="96"/>
        <end position="319"/>
    </location>
</feature>
<feature type="region of interest" description="Disordered" evidence="1">
    <location>
        <begin position="1"/>
        <end position="45"/>
    </location>
</feature>
<feature type="compositionally biased region" description="Basic and acidic residues" evidence="1">
    <location>
        <begin position="34"/>
        <end position="45"/>
    </location>
</feature>
<gene>
    <name evidence="3" type="ORF">LTR16_000771</name>
</gene>
<proteinExistence type="predicted"/>
<evidence type="ECO:0000256" key="1">
    <source>
        <dbReference type="SAM" id="MobiDB-lite"/>
    </source>
</evidence>
<dbReference type="InterPro" id="IPR057684">
    <property type="entry name" value="DUF7924"/>
</dbReference>
<dbReference type="PANTHER" id="PTHR42470">
    <property type="entry name" value="VAST DOMAIN-CONTAINING PROTEIN"/>
    <property type="match status" value="1"/>
</dbReference>
<feature type="compositionally biased region" description="Polar residues" evidence="1">
    <location>
        <begin position="22"/>
        <end position="33"/>
    </location>
</feature>
<dbReference type="EMBL" id="JAVRRA010008232">
    <property type="protein sequence ID" value="KAK5257405.1"/>
    <property type="molecule type" value="Genomic_DNA"/>
</dbReference>
<feature type="region of interest" description="Disordered" evidence="1">
    <location>
        <begin position="340"/>
        <end position="393"/>
    </location>
</feature>